<dbReference type="EMBL" id="JAVALS010000007">
    <property type="protein sequence ID" value="MDP5227731.1"/>
    <property type="molecule type" value="Genomic_DNA"/>
</dbReference>
<dbReference type="Pfam" id="PF05402">
    <property type="entry name" value="PqqD"/>
    <property type="match status" value="1"/>
</dbReference>
<dbReference type="InterPro" id="IPR008792">
    <property type="entry name" value="PQQD"/>
</dbReference>
<accession>A0ABT9IQ65</accession>
<reference evidence="1 2" key="1">
    <citation type="submission" date="2023-08" db="EMBL/GenBank/DDBJ databases">
        <title>Arthrobacter horti sp. nov., isolated from forest soil.</title>
        <authorList>
            <person name="Park M."/>
        </authorList>
    </citation>
    <scope>NUCLEOTIDE SEQUENCE [LARGE SCALE GENOMIC DNA]</scope>
    <source>
        <strain evidence="1 2">YJM1</strain>
    </source>
</reference>
<name>A0ABT9IQ65_9MICC</name>
<evidence type="ECO:0000313" key="2">
    <source>
        <dbReference type="Proteomes" id="UP001232725"/>
    </source>
</evidence>
<organism evidence="1 2">
    <name type="scientific">Arthrobacter horti</name>
    <dbReference type="NCBI Taxonomy" id="3068273"/>
    <lineage>
        <taxon>Bacteria</taxon>
        <taxon>Bacillati</taxon>
        <taxon>Actinomycetota</taxon>
        <taxon>Actinomycetes</taxon>
        <taxon>Micrococcales</taxon>
        <taxon>Micrococcaceae</taxon>
        <taxon>Arthrobacter</taxon>
    </lineage>
</organism>
<evidence type="ECO:0000313" key="1">
    <source>
        <dbReference type="EMBL" id="MDP5227731.1"/>
    </source>
</evidence>
<dbReference type="RefSeq" id="WP_305996785.1">
    <property type="nucleotide sequence ID" value="NZ_JAVALS010000007.1"/>
</dbReference>
<dbReference type="Proteomes" id="UP001232725">
    <property type="component" value="Unassembled WGS sequence"/>
</dbReference>
<proteinExistence type="predicted"/>
<keyword evidence="2" id="KW-1185">Reference proteome</keyword>
<gene>
    <name evidence="1" type="ORF">Q9R02_11245</name>
</gene>
<protein>
    <submittedName>
        <fullName evidence="1">PqqD family protein</fullName>
    </submittedName>
</protein>
<comment type="caution">
    <text evidence="1">The sequence shown here is derived from an EMBL/GenBank/DDBJ whole genome shotgun (WGS) entry which is preliminary data.</text>
</comment>
<sequence>MSAELSVEETRWIRSPRVASVADESAGGDVPERLVLLNVDSRVPLVVEGTGLEIWELTENSRSVADMVRILVDRYGEGHATDIEDQVNAFLGNLASAGLVQKTQS</sequence>
<dbReference type="InterPro" id="IPR041881">
    <property type="entry name" value="PqqD_sf"/>
</dbReference>
<dbReference type="Gene3D" id="1.10.10.1150">
    <property type="entry name" value="Coenzyme PQQ synthesis protein D (PqqD)"/>
    <property type="match status" value="1"/>
</dbReference>